<dbReference type="EMBL" id="LT629779">
    <property type="protein sequence ID" value="SDS72809.1"/>
    <property type="molecule type" value="Genomic_DNA"/>
</dbReference>
<keyword evidence="7" id="KW-1185">Reference proteome</keyword>
<dbReference type="Gene3D" id="3.40.30.120">
    <property type="match status" value="1"/>
</dbReference>
<evidence type="ECO:0000313" key="6">
    <source>
        <dbReference type="EMBL" id="SDS72809.1"/>
    </source>
</evidence>
<dbReference type="RefSeq" id="WP_091717614.1">
    <property type="nucleotide sequence ID" value="NZ_LT629779.1"/>
</dbReference>
<evidence type="ECO:0000256" key="2">
    <source>
        <dbReference type="ARBA" id="ARBA00022630"/>
    </source>
</evidence>
<feature type="domain" description="FAD-binding" evidence="5">
    <location>
        <begin position="23"/>
        <end position="382"/>
    </location>
</feature>
<evidence type="ECO:0000256" key="4">
    <source>
        <dbReference type="SAM" id="MobiDB-lite"/>
    </source>
</evidence>
<dbReference type="NCBIfam" id="NF004780">
    <property type="entry name" value="PRK06126.1"/>
    <property type="match status" value="1"/>
</dbReference>
<evidence type="ECO:0000259" key="5">
    <source>
        <dbReference type="Pfam" id="PF01494"/>
    </source>
</evidence>
<proteinExistence type="predicted"/>
<dbReference type="GO" id="GO:0071949">
    <property type="term" value="F:FAD binding"/>
    <property type="evidence" value="ECO:0007669"/>
    <property type="project" value="InterPro"/>
</dbReference>
<name>A0A1H1ULW8_9MICC</name>
<feature type="region of interest" description="Disordered" evidence="4">
    <location>
        <begin position="573"/>
        <end position="613"/>
    </location>
</feature>
<comment type="cofactor">
    <cofactor evidence="1">
        <name>FAD</name>
        <dbReference type="ChEBI" id="CHEBI:57692"/>
    </cofactor>
</comment>
<dbReference type="AlphaFoldDB" id="A0A1H1ULW8"/>
<dbReference type="SUPFAM" id="SSF51905">
    <property type="entry name" value="FAD/NAD(P)-binding domain"/>
    <property type="match status" value="1"/>
</dbReference>
<keyword evidence="3" id="KW-0274">FAD</keyword>
<dbReference type="OrthoDB" id="4246007at2"/>
<dbReference type="PANTHER" id="PTHR43004">
    <property type="entry name" value="TRK SYSTEM POTASSIUM UPTAKE PROTEIN"/>
    <property type="match status" value="1"/>
</dbReference>
<dbReference type="InterPro" id="IPR002938">
    <property type="entry name" value="FAD-bd"/>
</dbReference>
<dbReference type="InterPro" id="IPR050641">
    <property type="entry name" value="RIFMO-like"/>
</dbReference>
<dbReference type="PANTHER" id="PTHR43004:SF19">
    <property type="entry name" value="BINDING MONOOXYGENASE, PUTATIVE (JCVI)-RELATED"/>
    <property type="match status" value="1"/>
</dbReference>
<evidence type="ECO:0000256" key="3">
    <source>
        <dbReference type="ARBA" id="ARBA00022827"/>
    </source>
</evidence>
<organism evidence="6 7">
    <name type="scientific">Pseudarthrobacter equi</name>
    <dbReference type="NCBI Taxonomy" id="728066"/>
    <lineage>
        <taxon>Bacteria</taxon>
        <taxon>Bacillati</taxon>
        <taxon>Actinomycetota</taxon>
        <taxon>Actinomycetes</taxon>
        <taxon>Micrococcales</taxon>
        <taxon>Micrococcaceae</taxon>
        <taxon>Pseudarthrobacter</taxon>
    </lineage>
</organism>
<protein>
    <submittedName>
        <fullName evidence="6">2-polyprenyl-6-methoxyphenol hydroxylase</fullName>
    </submittedName>
</protein>
<keyword evidence="2" id="KW-0285">Flavoprotein</keyword>
<evidence type="ECO:0000313" key="7">
    <source>
        <dbReference type="Proteomes" id="UP000198751"/>
    </source>
</evidence>
<sequence>MDTSQGTFPRIFPVTAAADIPQEAQVLIAGGGPSGLFLALDLASRGVASTVIEPRTGVDHTRPRAKTTNARTMTHLRRLGLAEALRGASPLPVDYAQDVIFCTGLTGPAAHELRRFSNAFQLVPGRYGPQPEGGQQVPQPVLEEVLRAAVGSHPLVTFVTGWAVSEVHASGETAPAAHTAVVSNGTSGAAHTIAAEYVIGADGGSSAVRRSLEIRLEGGSAALSNISILFRSGALAPAITLDPAVQYWVVGSDTSGMVGPVDLDGTWWAIVQGVDPSVTVSTEDAGAMVRALVGTEVDIEVLATDPWTARMLLAPQYSRGTIFLVGDAAHLNPPWGGHGFNTCIGDAANLAWKLAATINGWGGPALLASYGQERRPVADRTIGDAARNGKALAYHFADPELAASGPDGDAARLTARDALAVKQSEFDSLGLVLGYAYTGSPLVVPDGLPVPPEDPIHYVPSASPGSLLPHAWLAQSYSLYSALGPGFTLLADAAVLGGVPADEAFAPVVEAAARQGIPVTVAAVGPSDDGTPLSDQWGADAVLVRPDQHVAWRGNSAEAAAAALSIAAGRLPGSRREAAGTGPAHEPVTEIPAEEVPAADFPARSARVDAVIP</sequence>
<dbReference type="Pfam" id="PF21274">
    <property type="entry name" value="Rng_hyd_C"/>
    <property type="match status" value="1"/>
</dbReference>
<dbReference type="InterPro" id="IPR036188">
    <property type="entry name" value="FAD/NAD-bd_sf"/>
</dbReference>
<accession>A0A1H1ULW8</accession>
<dbReference type="Gene3D" id="3.50.50.60">
    <property type="entry name" value="FAD/NAD(P)-binding domain"/>
    <property type="match status" value="1"/>
</dbReference>
<dbReference type="Gene3D" id="3.30.9.10">
    <property type="entry name" value="D-Amino Acid Oxidase, subunit A, domain 2"/>
    <property type="match status" value="1"/>
</dbReference>
<dbReference type="PRINTS" id="PR00420">
    <property type="entry name" value="RNGMNOXGNASE"/>
</dbReference>
<gene>
    <name evidence="6" type="ORF">SAMN04489743_0711</name>
</gene>
<evidence type="ECO:0000256" key="1">
    <source>
        <dbReference type="ARBA" id="ARBA00001974"/>
    </source>
</evidence>
<dbReference type="Pfam" id="PF01494">
    <property type="entry name" value="FAD_binding_3"/>
    <property type="match status" value="1"/>
</dbReference>
<dbReference type="Proteomes" id="UP000198751">
    <property type="component" value="Chromosome I"/>
</dbReference>
<dbReference type="GO" id="GO:0016709">
    <property type="term" value="F:oxidoreductase activity, acting on paired donors, with incorporation or reduction of molecular oxygen, NAD(P)H as one donor, and incorporation of one atom of oxygen"/>
    <property type="evidence" value="ECO:0007669"/>
    <property type="project" value="UniProtKB-ARBA"/>
</dbReference>
<reference evidence="7" key="1">
    <citation type="submission" date="2016-10" db="EMBL/GenBank/DDBJ databases">
        <authorList>
            <person name="Varghese N."/>
            <person name="Submissions S."/>
        </authorList>
    </citation>
    <scope>NUCLEOTIDE SEQUENCE [LARGE SCALE GENOMIC DNA]</scope>
    <source>
        <strain evidence="7">IMMIB L-1606</strain>
    </source>
</reference>